<keyword evidence="6 15" id="KW-0808">Transferase</keyword>
<accession>A0A0M5L0N4</accession>
<evidence type="ECO:0000313" key="18">
    <source>
        <dbReference type="Proteomes" id="UP000068905"/>
    </source>
</evidence>
<dbReference type="InterPro" id="IPR015865">
    <property type="entry name" value="Riboflavin_kinase_bac/euk"/>
</dbReference>
<dbReference type="GO" id="GO:0006747">
    <property type="term" value="P:FAD biosynthetic process"/>
    <property type="evidence" value="ECO:0007669"/>
    <property type="project" value="UniProtKB-UniRule"/>
</dbReference>
<dbReference type="InterPro" id="IPR002606">
    <property type="entry name" value="Riboflavin_kinase_bac"/>
</dbReference>
<dbReference type="GO" id="GO:0009231">
    <property type="term" value="P:riboflavin biosynthetic process"/>
    <property type="evidence" value="ECO:0007669"/>
    <property type="project" value="InterPro"/>
</dbReference>
<evidence type="ECO:0000256" key="2">
    <source>
        <dbReference type="ARBA" id="ARBA00004726"/>
    </source>
</evidence>
<dbReference type="AlphaFoldDB" id="A0A0M5L0N4"/>
<keyword evidence="4 15" id="KW-0285">Flavoprotein</keyword>
<dbReference type="EC" id="2.7.1.26" evidence="15"/>
<keyword evidence="8 15" id="KW-0547">Nucleotide-binding</keyword>
<dbReference type="UniPathway" id="UPA00276">
    <property type="reaction ID" value="UER00406"/>
</dbReference>
<dbReference type="SUPFAM" id="SSF52374">
    <property type="entry name" value="Nucleotidylyl transferase"/>
    <property type="match status" value="1"/>
</dbReference>
<organism evidence="17 18">
    <name type="scientific">Candidatus Pseudothioglobus singularis PS1</name>
    <dbReference type="NCBI Taxonomy" id="1125411"/>
    <lineage>
        <taxon>Bacteria</taxon>
        <taxon>Pseudomonadati</taxon>
        <taxon>Pseudomonadota</taxon>
        <taxon>Gammaproteobacteria</taxon>
        <taxon>Candidatus Pseudothioglobaceae</taxon>
        <taxon>Candidatus Pseudothioglobus</taxon>
    </lineage>
</organism>
<evidence type="ECO:0000256" key="7">
    <source>
        <dbReference type="ARBA" id="ARBA00022695"/>
    </source>
</evidence>
<evidence type="ECO:0000313" key="17">
    <source>
        <dbReference type="EMBL" id="ALE02573.1"/>
    </source>
</evidence>
<comment type="pathway">
    <text evidence="3 15">Cofactor biosynthesis; FMN biosynthesis; FMN from riboflavin (ATP route): step 1/1.</text>
</comment>
<keyword evidence="12" id="KW-0511">Multifunctional enzyme</keyword>
<gene>
    <name evidence="17" type="ORF">W908_08695</name>
</gene>
<evidence type="ECO:0000256" key="6">
    <source>
        <dbReference type="ARBA" id="ARBA00022679"/>
    </source>
</evidence>
<keyword evidence="9 15" id="KW-0418">Kinase</keyword>
<evidence type="ECO:0000259" key="16">
    <source>
        <dbReference type="SMART" id="SM00904"/>
    </source>
</evidence>
<evidence type="ECO:0000256" key="14">
    <source>
        <dbReference type="ARBA" id="ARBA00049494"/>
    </source>
</evidence>
<dbReference type="UniPathway" id="UPA00277">
    <property type="reaction ID" value="UER00407"/>
</dbReference>
<evidence type="ECO:0000256" key="13">
    <source>
        <dbReference type="ARBA" id="ARBA00047880"/>
    </source>
</evidence>
<dbReference type="PIRSF" id="PIRSF004491">
    <property type="entry name" value="FAD_Synth"/>
    <property type="match status" value="1"/>
</dbReference>
<dbReference type="OrthoDB" id="9803667at2"/>
<comment type="similarity">
    <text evidence="15">Belongs to the ribF family.</text>
</comment>
<comment type="catalytic activity">
    <reaction evidence="13 15">
        <text>riboflavin + ATP = FMN + ADP + H(+)</text>
        <dbReference type="Rhea" id="RHEA:14357"/>
        <dbReference type="ChEBI" id="CHEBI:15378"/>
        <dbReference type="ChEBI" id="CHEBI:30616"/>
        <dbReference type="ChEBI" id="CHEBI:57986"/>
        <dbReference type="ChEBI" id="CHEBI:58210"/>
        <dbReference type="ChEBI" id="CHEBI:456216"/>
        <dbReference type="EC" id="2.7.1.26"/>
    </reaction>
</comment>
<reference evidence="17 18" key="1">
    <citation type="journal article" date="2015" name="Genome Announc.">
        <title>Genome Sequence of 'Candidatus Thioglobus singularis' Strain PS1, a Mixotroph from the SUP05 Clade of Marine Gammaproteobacteria.</title>
        <authorList>
            <person name="Marshall K.T."/>
            <person name="Morris R.M."/>
        </authorList>
    </citation>
    <scope>NUCLEOTIDE SEQUENCE [LARGE SCALE GENOMIC DNA]</scope>
    <source>
        <strain evidence="17 18">PS1</strain>
    </source>
</reference>
<dbReference type="GO" id="GO:0003919">
    <property type="term" value="F:FMN adenylyltransferase activity"/>
    <property type="evidence" value="ECO:0007669"/>
    <property type="project" value="UniProtKB-UniRule"/>
</dbReference>
<dbReference type="InterPro" id="IPR015864">
    <property type="entry name" value="FAD_synthase"/>
</dbReference>
<dbReference type="KEGG" id="tsn:W908_08695"/>
<evidence type="ECO:0000256" key="9">
    <source>
        <dbReference type="ARBA" id="ARBA00022777"/>
    </source>
</evidence>
<sequence>MELIRGLHNLKKQSGCILTIGNFDGVHLGHQEILKKLVSKSKKMGLPSLVVSFSVTPETFFGRPKARLSSFRDKHLFLESLGVDKHLLIRFNKDFSELSASSFINQVLVEKIGVKHCFIGDDFRFGKDRLGDFSMLKAASHENNYTIEKLNSVLLDNQRVSSSAVRNFLTDGNFAEAKKFLGRPFSISGKVAHGDKLGRTIGFPTANISIHRKLSPVLGVYSVLVKLKSKTYNGICNVGKRPTLGSNKTLLEVFIFDFNKEIYGEYVTVIFKQKCREEKKFESFDELKTQIKKDVEKSRLYFRQNIS</sequence>
<dbReference type="Gene3D" id="2.40.30.30">
    <property type="entry name" value="Riboflavin kinase-like"/>
    <property type="match status" value="1"/>
</dbReference>
<dbReference type="InterPro" id="IPR014729">
    <property type="entry name" value="Rossmann-like_a/b/a_fold"/>
</dbReference>
<dbReference type="Pfam" id="PF06574">
    <property type="entry name" value="FAD_syn"/>
    <property type="match status" value="1"/>
</dbReference>
<dbReference type="NCBIfam" id="NF004162">
    <property type="entry name" value="PRK05627.1-5"/>
    <property type="match status" value="1"/>
</dbReference>
<keyword evidence="10 15" id="KW-0274">FAD</keyword>
<evidence type="ECO:0000256" key="10">
    <source>
        <dbReference type="ARBA" id="ARBA00022827"/>
    </source>
</evidence>
<protein>
    <recommendedName>
        <fullName evidence="15">Riboflavin biosynthesis protein</fullName>
    </recommendedName>
    <domain>
        <recommendedName>
            <fullName evidence="15">Riboflavin kinase</fullName>
            <ecNumber evidence="15">2.7.1.26</ecNumber>
        </recommendedName>
        <alternativeName>
            <fullName evidence="15">Flavokinase</fullName>
        </alternativeName>
    </domain>
    <domain>
        <recommendedName>
            <fullName evidence="15">FMN adenylyltransferase</fullName>
            <ecNumber evidence="15">2.7.7.2</ecNumber>
        </recommendedName>
        <alternativeName>
            <fullName evidence="15">FAD pyrophosphorylase</fullName>
        </alternativeName>
        <alternativeName>
            <fullName evidence="15">FAD synthase</fullName>
        </alternativeName>
    </domain>
</protein>
<dbReference type="PANTHER" id="PTHR22749">
    <property type="entry name" value="RIBOFLAVIN KINASE/FMN ADENYLYLTRANSFERASE"/>
    <property type="match status" value="1"/>
</dbReference>
<dbReference type="PANTHER" id="PTHR22749:SF6">
    <property type="entry name" value="RIBOFLAVIN KINASE"/>
    <property type="match status" value="1"/>
</dbReference>
<dbReference type="STRING" id="1125411.W908_08695"/>
<keyword evidence="18" id="KW-1185">Reference proteome</keyword>
<evidence type="ECO:0000256" key="11">
    <source>
        <dbReference type="ARBA" id="ARBA00022840"/>
    </source>
</evidence>
<dbReference type="NCBIfam" id="TIGR00083">
    <property type="entry name" value="ribF"/>
    <property type="match status" value="1"/>
</dbReference>
<dbReference type="FunFam" id="2.40.30.30:FF:000003">
    <property type="entry name" value="Riboflavin biosynthesis protein"/>
    <property type="match status" value="1"/>
</dbReference>
<evidence type="ECO:0000256" key="3">
    <source>
        <dbReference type="ARBA" id="ARBA00005201"/>
    </source>
</evidence>
<evidence type="ECO:0000256" key="4">
    <source>
        <dbReference type="ARBA" id="ARBA00022630"/>
    </source>
</evidence>
<comment type="pathway">
    <text evidence="2 15">Cofactor biosynthesis; FAD biosynthesis; FAD from FMN: step 1/1.</text>
</comment>
<comment type="catalytic activity">
    <reaction evidence="14 15">
        <text>FMN + ATP + H(+) = FAD + diphosphate</text>
        <dbReference type="Rhea" id="RHEA:17237"/>
        <dbReference type="ChEBI" id="CHEBI:15378"/>
        <dbReference type="ChEBI" id="CHEBI:30616"/>
        <dbReference type="ChEBI" id="CHEBI:33019"/>
        <dbReference type="ChEBI" id="CHEBI:57692"/>
        <dbReference type="ChEBI" id="CHEBI:58210"/>
        <dbReference type="EC" id="2.7.7.2"/>
    </reaction>
</comment>
<evidence type="ECO:0000256" key="8">
    <source>
        <dbReference type="ARBA" id="ARBA00022741"/>
    </source>
</evidence>
<dbReference type="InterPro" id="IPR023465">
    <property type="entry name" value="Riboflavin_kinase_dom_sf"/>
</dbReference>
<proteinExistence type="inferred from homology"/>
<feature type="domain" description="Riboflavin kinase" evidence="16">
    <location>
        <begin position="180"/>
        <end position="303"/>
    </location>
</feature>
<dbReference type="SMART" id="SM00904">
    <property type="entry name" value="Flavokinase"/>
    <property type="match status" value="1"/>
</dbReference>
<evidence type="ECO:0000256" key="12">
    <source>
        <dbReference type="ARBA" id="ARBA00023268"/>
    </source>
</evidence>
<dbReference type="FunFam" id="3.40.50.620:FF:000021">
    <property type="entry name" value="Riboflavin biosynthesis protein"/>
    <property type="match status" value="1"/>
</dbReference>
<evidence type="ECO:0000256" key="15">
    <source>
        <dbReference type="PIRNR" id="PIRNR004491"/>
    </source>
</evidence>
<dbReference type="RefSeq" id="WP_053820749.1">
    <property type="nucleotide sequence ID" value="NZ_CP006911.1"/>
</dbReference>
<dbReference type="EMBL" id="CP006911">
    <property type="protein sequence ID" value="ALE02573.1"/>
    <property type="molecule type" value="Genomic_DNA"/>
</dbReference>
<dbReference type="CDD" id="cd02064">
    <property type="entry name" value="FAD_synthetase_N"/>
    <property type="match status" value="1"/>
</dbReference>
<dbReference type="InterPro" id="IPR023468">
    <property type="entry name" value="Riboflavin_kinase"/>
</dbReference>
<evidence type="ECO:0000256" key="1">
    <source>
        <dbReference type="ARBA" id="ARBA00002121"/>
    </source>
</evidence>
<name>A0A0M5L0N4_9GAMM</name>
<keyword evidence="5 15" id="KW-0288">FMN</keyword>
<dbReference type="NCBIfam" id="NF004159">
    <property type="entry name" value="PRK05627.1-2"/>
    <property type="match status" value="1"/>
</dbReference>
<keyword evidence="7 15" id="KW-0548">Nucleotidyltransferase</keyword>
<keyword evidence="11 15" id="KW-0067">ATP-binding</keyword>
<dbReference type="Proteomes" id="UP000068905">
    <property type="component" value="Chromosome"/>
</dbReference>
<dbReference type="SUPFAM" id="SSF82114">
    <property type="entry name" value="Riboflavin kinase-like"/>
    <property type="match status" value="1"/>
</dbReference>
<evidence type="ECO:0000256" key="5">
    <source>
        <dbReference type="ARBA" id="ARBA00022643"/>
    </source>
</evidence>
<comment type="function">
    <text evidence="1">Catalyzes the phosphorylation of riboflavin to FMN followed by the adenylation of FMN to FAD.</text>
</comment>
<dbReference type="NCBIfam" id="NF004163">
    <property type="entry name" value="PRK05627.1-6"/>
    <property type="match status" value="1"/>
</dbReference>
<dbReference type="Gene3D" id="3.40.50.620">
    <property type="entry name" value="HUPs"/>
    <property type="match status" value="1"/>
</dbReference>
<dbReference type="GO" id="GO:0009398">
    <property type="term" value="P:FMN biosynthetic process"/>
    <property type="evidence" value="ECO:0007669"/>
    <property type="project" value="UniProtKB-UniRule"/>
</dbReference>
<dbReference type="EC" id="2.7.7.2" evidence="15"/>
<dbReference type="GO" id="GO:0008531">
    <property type="term" value="F:riboflavin kinase activity"/>
    <property type="evidence" value="ECO:0007669"/>
    <property type="project" value="UniProtKB-UniRule"/>
</dbReference>
<dbReference type="PATRIC" id="fig|1125411.7.peg.1707"/>
<dbReference type="Pfam" id="PF01687">
    <property type="entry name" value="Flavokinase"/>
    <property type="match status" value="1"/>
</dbReference>
<dbReference type="GO" id="GO:0005524">
    <property type="term" value="F:ATP binding"/>
    <property type="evidence" value="ECO:0007669"/>
    <property type="project" value="UniProtKB-UniRule"/>
</dbReference>